<feature type="compositionally biased region" description="Polar residues" evidence="1">
    <location>
        <begin position="130"/>
        <end position="151"/>
    </location>
</feature>
<dbReference type="InterPro" id="IPR021109">
    <property type="entry name" value="Peptidase_aspartic_dom_sf"/>
</dbReference>
<dbReference type="CDD" id="cd00303">
    <property type="entry name" value="retropepsin_like"/>
    <property type="match status" value="1"/>
</dbReference>
<protein>
    <submittedName>
        <fullName evidence="3">Aspartic peptidase DDI1-type domain-containing protein</fullName>
    </submittedName>
</protein>
<evidence type="ECO:0000313" key="3">
    <source>
        <dbReference type="WBParaSite" id="nRc.2.0.1.t36066-RA"/>
    </source>
</evidence>
<accession>A0A915KDC3</accession>
<proteinExistence type="predicted"/>
<organism evidence="2 3">
    <name type="scientific">Romanomermis culicivorax</name>
    <name type="common">Nematode worm</name>
    <dbReference type="NCBI Taxonomy" id="13658"/>
    <lineage>
        <taxon>Eukaryota</taxon>
        <taxon>Metazoa</taxon>
        <taxon>Ecdysozoa</taxon>
        <taxon>Nematoda</taxon>
        <taxon>Enoplea</taxon>
        <taxon>Dorylaimia</taxon>
        <taxon>Mermithida</taxon>
        <taxon>Mermithoidea</taxon>
        <taxon>Mermithidae</taxon>
        <taxon>Romanomermis</taxon>
    </lineage>
</organism>
<dbReference type="WBParaSite" id="nRc.2.0.1.t36066-RA">
    <property type="protein sequence ID" value="nRc.2.0.1.t36066-RA"/>
    <property type="gene ID" value="nRc.2.0.1.g36066"/>
</dbReference>
<dbReference type="Gene3D" id="2.40.70.10">
    <property type="entry name" value="Acid Proteases"/>
    <property type="match status" value="1"/>
</dbReference>
<evidence type="ECO:0000256" key="1">
    <source>
        <dbReference type="SAM" id="MobiDB-lite"/>
    </source>
</evidence>
<keyword evidence="2" id="KW-1185">Reference proteome</keyword>
<evidence type="ECO:0000313" key="2">
    <source>
        <dbReference type="Proteomes" id="UP000887565"/>
    </source>
</evidence>
<dbReference type="AlphaFoldDB" id="A0A915KDC3"/>
<reference evidence="3" key="1">
    <citation type="submission" date="2022-11" db="UniProtKB">
        <authorList>
            <consortium name="WormBaseParasite"/>
        </authorList>
    </citation>
    <scope>IDENTIFICATION</scope>
</reference>
<dbReference type="SUPFAM" id="SSF50630">
    <property type="entry name" value="Acid proteases"/>
    <property type="match status" value="1"/>
</dbReference>
<dbReference type="Proteomes" id="UP000887565">
    <property type="component" value="Unplaced"/>
</dbReference>
<name>A0A915KDC3_ROMCU</name>
<feature type="compositionally biased region" description="Basic and acidic residues" evidence="1">
    <location>
        <begin position="117"/>
        <end position="127"/>
    </location>
</feature>
<sequence>MFNIWPRLSPAGSIFNATKAVIGTTERQILVNQADQEMPQPRSPQPFNHHFDRHCSTDQSQDCYCDCTLSTDRHPQNTVMPPNKFVSFQPPMLEEPPQSQTCREMLLEQLIQRYDPDHEECKSRQGSEEYPSNTRQQSPHHQSQPRDTYSNRFDLPANCDRPPPAQLTGFGCDTHKSRTHNTEDCIGLKQQNAQRNNHQDFGCQTHPTQLLSTDFGINSNDICGQHNWRPCRGAPPQRGSNHSHGARSYFMKASRLAFQIPIKVGAVKAHALIDTHAQCSVLSSGLVKCRFNKQSLQLPICGKIKVADGTVVNAHGPVVVMMESIFSEHMIKCIILDDNSNDQCIIGTDFLPHSDIHAILIFKDNYIEIQDVKIMLKVITSVCSQMELFLNVAKDNLLKEIPKEE</sequence>
<feature type="region of interest" description="Disordered" evidence="1">
    <location>
        <begin position="117"/>
        <end position="160"/>
    </location>
</feature>